<dbReference type="RefSeq" id="WP_052204931.1">
    <property type="nucleotide sequence ID" value="NZ_BAAAGW010000018.1"/>
</dbReference>
<dbReference type="EMBL" id="CP012342">
    <property type="protein sequence ID" value="AKV58720.1"/>
    <property type="molecule type" value="Genomic_DNA"/>
</dbReference>
<organism evidence="3 4">
    <name type="scientific">Corynebacterium riegelii</name>
    <dbReference type="NCBI Taxonomy" id="156976"/>
    <lineage>
        <taxon>Bacteria</taxon>
        <taxon>Bacillati</taxon>
        <taxon>Actinomycetota</taxon>
        <taxon>Actinomycetes</taxon>
        <taxon>Mycobacteriales</taxon>
        <taxon>Corynebacteriaceae</taxon>
        <taxon>Corynebacterium</taxon>
    </lineage>
</organism>
<feature type="signal peptide" evidence="2">
    <location>
        <begin position="1"/>
        <end position="25"/>
    </location>
</feature>
<dbReference type="PATRIC" id="fig|156976.3.peg.1101"/>
<dbReference type="Proteomes" id="UP000060016">
    <property type="component" value="Chromosome"/>
</dbReference>
<evidence type="ECO:0000313" key="3">
    <source>
        <dbReference type="EMBL" id="AKV58720.1"/>
    </source>
</evidence>
<name>A0A0K1RBC3_9CORY</name>
<feature type="chain" id="PRO_5005468105" evidence="2">
    <location>
        <begin position="26"/>
        <end position="204"/>
    </location>
</feature>
<evidence type="ECO:0000313" key="4">
    <source>
        <dbReference type="Proteomes" id="UP000060016"/>
    </source>
</evidence>
<dbReference type="InterPro" id="IPR013207">
    <property type="entry name" value="LGFP"/>
</dbReference>
<protein>
    <submittedName>
        <fullName evidence="3">Uncharacterized protein</fullName>
    </submittedName>
</protein>
<feature type="compositionally biased region" description="Polar residues" evidence="1">
    <location>
        <begin position="169"/>
        <end position="182"/>
    </location>
</feature>
<dbReference type="KEGG" id="crie:AK829_05530"/>
<feature type="region of interest" description="Disordered" evidence="1">
    <location>
        <begin position="164"/>
        <end position="204"/>
    </location>
</feature>
<gene>
    <name evidence="3" type="ORF">AK829_05530</name>
</gene>
<accession>A0A0K1RBC3</accession>
<dbReference type="STRING" id="156976.AK829_05530"/>
<dbReference type="Pfam" id="PF08310">
    <property type="entry name" value="LGFP"/>
    <property type="match status" value="1"/>
</dbReference>
<evidence type="ECO:0000256" key="1">
    <source>
        <dbReference type="SAM" id="MobiDB-lite"/>
    </source>
</evidence>
<sequence length="204" mass="21031">MNRKIVASIAAVALAGGLVACSNDADTTADTTAETTADATATDVATETVAAETETASSTETATETVAAESEGAAAAEGATEELALAGGKTAMVPQGVKAAIDEFAEASWGEPTAVEEVDGGWIVTFDGEHYITWKESTGGSPIWGKIAQSWLNDVHGAREIGFPLAPETPNTDESGWNQEFENGTLEWTRDGGDDAAFTAKVEK</sequence>
<keyword evidence="2" id="KW-0732">Signal</keyword>
<evidence type="ECO:0000256" key="2">
    <source>
        <dbReference type="SAM" id="SignalP"/>
    </source>
</evidence>
<dbReference type="PROSITE" id="PS51257">
    <property type="entry name" value="PROKAR_LIPOPROTEIN"/>
    <property type="match status" value="1"/>
</dbReference>
<keyword evidence="4" id="KW-1185">Reference proteome</keyword>
<reference evidence="3 4" key="1">
    <citation type="submission" date="2015-08" db="EMBL/GenBank/DDBJ databases">
        <authorList>
            <person name="Babu N.S."/>
            <person name="Beckwith C.J."/>
            <person name="Beseler K.G."/>
            <person name="Brison A."/>
            <person name="Carone J.V."/>
            <person name="Caskin T.P."/>
            <person name="Diamond M."/>
            <person name="Durham M.E."/>
            <person name="Foxe J.M."/>
            <person name="Go M."/>
            <person name="Henderson B.A."/>
            <person name="Jones I.B."/>
            <person name="McGettigan J.A."/>
            <person name="Micheletti S.J."/>
            <person name="Nasrallah M.E."/>
            <person name="Ortiz D."/>
            <person name="Piller C.R."/>
            <person name="Privatt S.R."/>
            <person name="Schneider S.L."/>
            <person name="Sharp S."/>
            <person name="Smith T.C."/>
            <person name="Stanton J.D."/>
            <person name="Ullery H.E."/>
            <person name="Wilson R.J."/>
            <person name="Serrano M.G."/>
            <person name="Buck G."/>
            <person name="Lee V."/>
            <person name="Wang Y."/>
            <person name="Carvalho R."/>
            <person name="Voegtly L."/>
            <person name="Shi R."/>
            <person name="Duckworth R."/>
            <person name="Johnson A."/>
            <person name="Loviza R."/>
            <person name="Walstead R."/>
            <person name="Shah Z."/>
            <person name="Kiflezghi M."/>
            <person name="Wade K."/>
            <person name="Ball S.L."/>
            <person name="Bradley K.W."/>
            <person name="Asai D.J."/>
            <person name="Bowman C.A."/>
            <person name="Russell D.A."/>
            <person name="Pope W.H."/>
            <person name="Jacobs-Sera D."/>
            <person name="Hendrix R.W."/>
            <person name="Hatfull G.F."/>
        </authorList>
    </citation>
    <scope>NUCLEOTIDE SEQUENCE [LARGE SCALE GENOMIC DNA]</scope>
    <source>
        <strain evidence="3 4">PUDD_83A45</strain>
    </source>
</reference>
<dbReference type="AlphaFoldDB" id="A0A0K1RBC3"/>
<proteinExistence type="predicted"/>